<proteinExistence type="predicted"/>
<feature type="domain" description="K Homology" evidence="4">
    <location>
        <begin position="830"/>
        <end position="904"/>
    </location>
</feature>
<dbReference type="Proteomes" id="UP000224006">
    <property type="component" value="Chromosome III"/>
</dbReference>
<dbReference type="CDD" id="cd00105">
    <property type="entry name" value="KH-I"/>
    <property type="match status" value="1"/>
</dbReference>
<feature type="compositionally biased region" description="Pro residues" evidence="3">
    <location>
        <begin position="1242"/>
        <end position="1256"/>
    </location>
</feature>
<evidence type="ECO:0000313" key="5">
    <source>
        <dbReference type="EMBL" id="PFH36385.1"/>
    </source>
</evidence>
<organism evidence="5 6">
    <name type="scientific">Besnoitia besnoiti</name>
    <name type="common">Apicomplexan protozoan</name>
    <dbReference type="NCBI Taxonomy" id="94643"/>
    <lineage>
        <taxon>Eukaryota</taxon>
        <taxon>Sar</taxon>
        <taxon>Alveolata</taxon>
        <taxon>Apicomplexa</taxon>
        <taxon>Conoidasida</taxon>
        <taxon>Coccidia</taxon>
        <taxon>Eucoccidiorida</taxon>
        <taxon>Eimeriorina</taxon>
        <taxon>Sarcocystidae</taxon>
        <taxon>Besnoitia</taxon>
    </lineage>
</organism>
<feature type="domain" description="K Homology" evidence="4">
    <location>
        <begin position="959"/>
        <end position="1033"/>
    </location>
</feature>
<feature type="region of interest" description="Disordered" evidence="3">
    <location>
        <begin position="236"/>
        <end position="498"/>
    </location>
</feature>
<keyword evidence="6" id="KW-1185">Reference proteome</keyword>
<feature type="compositionally biased region" description="Basic and acidic residues" evidence="3">
    <location>
        <begin position="409"/>
        <end position="425"/>
    </location>
</feature>
<dbReference type="VEuPathDB" id="ToxoDB:BESB_045770"/>
<dbReference type="CDD" id="cd22437">
    <property type="entry name" value="KH-I_BTR1_rpt2"/>
    <property type="match status" value="1"/>
</dbReference>
<accession>A0A2A9MEH2</accession>
<dbReference type="Pfam" id="PF00013">
    <property type="entry name" value="KH_1"/>
    <property type="match status" value="3"/>
</dbReference>
<evidence type="ECO:0000256" key="2">
    <source>
        <dbReference type="PROSITE-ProRule" id="PRU00117"/>
    </source>
</evidence>
<dbReference type="GeneID" id="40309507"/>
<protein>
    <recommendedName>
        <fullName evidence="4">K Homology domain-containing protein</fullName>
    </recommendedName>
</protein>
<dbReference type="SMART" id="SM00322">
    <property type="entry name" value="KH"/>
    <property type="match status" value="4"/>
</dbReference>
<dbReference type="EMBL" id="NWUJ01000003">
    <property type="protein sequence ID" value="PFH36385.1"/>
    <property type="molecule type" value="Genomic_DNA"/>
</dbReference>
<feature type="region of interest" description="Disordered" evidence="3">
    <location>
        <begin position="676"/>
        <end position="696"/>
    </location>
</feature>
<reference evidence="5 6" key="1">
    <citation type="submission" date="2017-09" db="EMBL/GenBank/DDBJ databases">
        <title>Genome sequencing of Besnoitia besnoiti strain Bb-Ger1.</title>
        <authorList>
            <person name="Schares G."/>
            <person name="Venepally P."/>
            <person name="Lorenzi H.A."/>
        </authorList>
    </citation>
    <scope>NUCLEOTIDE SEQUENCE [LARGE SCALE GENOMIC DNA]</scope>
    <source>
        <strain evidence="5 6">Bb-Ger1</strain>
    </source>
</reference>
<dbReference type="Gene3D" id="3.30.1370.10">
    <property type="entry name" value="K Homology domain, type 1"/>
    <property type="match status" value="2"/>
</dbReference>
<feature type="compositionally biased region" description="Basic and acidic residues" evidence="3">
    <location>
        <begin position="293"/>
        <end position="319"/>
    </location>
</feature>
<dbReference type="PROSITE" id="PS50084">
    <property type="entry name" value="KH_TYPE_1"/>
    <property type="match status" value="3"/>
</dbReference>
<sequence>MATADMLLPSRPCGDAIRLSQVNLPRSVFPHSRARQYRRFDCLLSSQYSSSSVSAPRLSLLSLSPETTVSAQSFLGLRNGASPRAETAAEAASCCPKVTPSSGSHVRREERVHQRICVRRAFSPLSCKPADDSLACSSPAVGSCSLSPSSCPACSPCPHSSPLASAPRPWPVYASPDVAGRSCASRGSSSEPQHAVVPVAAGVDAALDAERSACSLSSLLAGSAAVLRQSALSAAVECKTADSSKVPESKGSRESKERKGDKKREREDGDEKKGERNGDRGDHWSRGKGSGDGGDRRGGNGGRDGSRERDDEKERSDDKKKRKKESKRSRSRDESDNDSDDDTSRSRSRTRGQSSRRRHHRKDKRKPVEEGKRKGEHPRSKGRADRSTAESKESSDRRHSASNASVATHRSEGSEKSAERSDKKSSGRRHRHSSRHKRDRKHRHHSKKHRRSRSPSSDDGSSRSRSRPSSPSPLRRPKNTSDPTRNTENDPFPADLQGPCFLKVLPRRRDPPVVLGIDNRGVLNLAKAHGCKLKLSSVADLYPQTERRFLLIYGAEVGPCVAALQGWIDKTAELCEQKRVAELTFLVPHAAVSTVRIVDAAKNKKVAIEDLKKLGKAKVKISSRKNMKKANGRERLVTLNGPVQDVQAAAKCLAEALQGFRDLRDYMNIQYVEYSQERKRKRRPPSPLPTIPRVVIPEPSMPTGMVPGLQFQRALQGVDVQDELVKITNLRGILDTHCPQMHGPAYTKIVISDLVTTLLLGTTTQEPNHSCPLRLIEATFKVAARIMDPESPGILERILILSGEPQDVDKATMAVLEKVYAACIMAGQASQVAWRMCASNSAASLIIGTGGHRVKQLRTVSNTRIQINTRDNVPVVDRLERVITVTGSFESVVKATKAMLPFMHADSNHSQHIHQCYGTGRKAEMPDWVEAVIQRDGMDEDACSKPPLVDAREVSFGAGPCFLKLLIDNGLANALIGENSQAIQKLSDETKCVMKFADPDNIFPGCPGERILMMSGAGDALNLATIAVIEKCKEVHPNLSYDQMYGKIIVPQACCAAIVGHGGQRIREIRDATMTRVEISKKGLFTTERLVTIFGMPQGVHTALITICGIIQCDSAVGALLEMVYPPEAMEQQRKLEEERLSAHVIGAVMEGVNAVVSKVGGDESAQIALRKLQEMQRTAAMAAGDRAPEAYDFRGPLGPVDQTRRDTHPGGSAPDYSASISFIPASSGCSRGSASTVPGHAPFPFPQQSVPPPPMGGGGQLSVPGGGPPPSLADLTHEAHLPPPPSASSSGLSRQALRQRILDASLNRAKTAAEALRVGALDWGTNGLLDDGDLEEDPALAGLMDEKF</sequence>
<feature type="domain" description="K Homology" evidence="4">
    <location>
        <begin position="579"/>
        <end position="658"/>
    </location>
</feature>
<feature type="region of interest" description="Disordered" evidence="3">
    <location>
        <begin position="1189"/>
        <end position="1296"/>
    </location>
</feature>
<dbReference type="InterPro" id="IPR036612">
    <property type="entry name" value="KH_dom_type_1_sf"/>
</dbReference>
<evidence type="ECO:0000259" key="4">
    <source>
        <dbReference type="SMART" id="SM00322"/>
    </source>
</evidence>
<evidence type="ECO:0000256" key="1">
    <source>
        <dbReference type="ARBA" id="ARBA00022737"/>
    </source>
</evidence>
<dbReference type="Gene3D" id="3.30.310.210">
    <property type="match status" value="1"/>
</dbReference>
<keyword evidence="1" id="KW-0677">Repeat</keyword>
<feature type="compositionally biased region" description="Basic residues" evidence="3">
    <location>
        <begin position="320"/>
        <end position="330"/>
    </location>
</feature>
<gene>
    <name evidence="5" type="ORF">BESB_045770</name>
</gene>
<dbReference type="InterPro" id="IPR004087">
    <property type="entry name" value="KH_dom"/>
</dbReference>
<dbReference type="KEGG" id="bbes:BESB_045770"/>
<dbReference type="RefSeq" id="XP_029220394.1">
    <property type="nucleotide sequence ID" value="XM_029363028.1"/>
</dbReference>
<comment type="caution">
    <text evidence="5">The sequence shown here is derived from an EMBL/GenBank/DDBJ whole genome shotgun (WGS) entry which is preliminary data.</text>
</comment>
<feature type="compositionally biased region" description="Basic and acidic residues" evidence="3">
    <location>
        <begin position="366"/>
        <end position="399"/>
    </location>
</feature>
<feature type="domain" description="K Homology" evidence="4">
    <location>
        <begin position="1042"/>
        <end position="1112"/>
    </location>
</feature>
<dbReference type="InterPro" id="IPR004088">
    <property type="entry name" value="KH_dom_type_1"/>
</dbReference>
<feature type="compositionally biased region" description="Basic residues" evidence="3">
    <location>
        <begin position="346"/>
        <end position="365"/>
    </location>
</feature>
<name>A0A2A9MEH2_BESBE</name>
<keyword evidence="2" id="KW-0694">RNA-binding</keyword>
<feature type="compositionally biased region" description="Polar residues" evidence="3">
    <location>
        <begin position="1228"/>
        <end position="1237"/>
    </location>
</feature>
<feature type="compositionally biased region" description="Basic and acidic residues" evidence="3">
    <location>
        <begin position="239"/>
        <end position="285"/>
    </location>
</feature>
<evidence type="ECO:0000313" key="6">
    <source>
        <dbReference type="Proteomes" id="UP000224006"/>
    </source>
</evidence>
<feature type="compositionally biased region" description="Basic residues" evidence="3">
    <location>
        <begin position="426"/>
        <end position="453"/>
    </location>
</feature>
<dbReference type="GO" id="GO:0003723">
    <property type="term" value="F:RNA binding"/>
    <property type="evidence" value="ECO:0007669"/>
    <property type="project" value="UniProtKB-UniRule"/>
</dbReference>
<dbReference type="PANTHER" id="PTHR10288">
    <property type="entry name" value="KH DOMAIN CONTAINING RNA BINDING PROTEIN"/>
    <property type="match status" value="1"/>
</dbReference>
<dbReference type="OrthoDB" id="441329at2759"/>
<evidence type="ECO:0000256" key="3">
    <source>
        <dbReference type="SAM" id="MobiDB-lite"/>
    </source>
</evidence>
<dbReference type="SUPFAM" id="SSF54791">
    <property type="entry name" value="Eukaryotic type KH-domain (KH-domain type I)"/>
    <property type="match status" value="3"/>
</dbReference>